<dbReference type="RefSeq" id="XP_020047291.1">
    <property type="nucleotide sequence ID" value="XM_020194534.1"/>
</dbReference>
<keyword evidence="6" id="KW-1185">Reference proteome</keyword>
<evidence type="ECO:0000313" key="6">
    <source>
        <dbReference type="Proteomes" id="UP000095038"/>
    </source>
</evidence>
<dbReference type="InterPro" id="IPR024337">
    <property type="entry name" value="tRNA_splic_suSen54"/>
</dbReference>
<proteinExistence type="inferred from homology"/>
<name>A0A1D2VH54_9ASCO</name>
<dbReference type="InParanoid" id="A0A1D2VH54"/>
<keyword evidence="2" id="KW-0819">tRNA processing</keyword>
<accession>A0A1D2VH54</accession>
<evidence type="ECO:0000313" key="5">
    <source>
        <dbReference type="EMBL" id="ODV60984.1"/>
    </source>
</evidence>
<dbReference type="EMBL" id="KV454480">
    <property type="protein sequence ID" value="ODV60984.1"/>
    <property type="molecule type" value="Genomic_DNA"/>
</dbReference>
<dbReference type="GeneID" id="30968170"/>
<dbReference type="Gene3D" id="3.40.1350.150">
    <property type="match status" value="1"/>
</dbReference>
<evidence type="ECO:0000259" key="4">
    <source>
        <dbReference type="Pfam" id="PF12928"/>
    </source>
</evidence>
<dbReference type="Proteomes" id="UP000095038">
    <property type="component" value="Unassembled WGS sequence"/>
</dbReference>
<feature type="compositionally biased region" description="Low complexity" evidence="3">
    <location>
        <begin position="432"/>
        <end position="452"/>
    </location>
</feature>
<reference evidence="6" key="1">
    <citation type="submission" date="2016-05" db="EMBL/GenBank/DDBJ databases">
        <title>Comparative genomics of biotechnologically important yeasts.</title>
        <authorList>
            <consortium name="DOE Joint Genome Institute"/>
            <person name="Riley R."/>
            <person name="Haridas S."/>
            <person name="Wolfe K.H."/>
            <person name="Lopes M.R."/>
            <person name="Hittinger C.T."/>
            <person name="Goker M."/>
            <person name="Salamov A."/>
            <person name="Wisecaver J."/>
            <person name="Long T.M."/>
            <person name="Aerts A.L."/>
            <person name="Barry K."/>
            <person name="Choi C."/>
            <person name="Clum A."/>
            <person name="Coughlan A.Y."/>
            <person name="Deshpande S."/>
            <person name="Douglass A.P."/>
            <person name="Hanson S.J."/>
            <person name="Klenk H.-P."/>
            <person name="Labutti K."/>
            <person name="Lapidus A."/>
            <person name="Lindquist E."/>
            <person name="Lipzen A."/>
            <person name="Meier-Kolthoff J.P."/>
            <person name="Ohm R.A."/>
            <person name="Otillar R.P."/>
            <person name="Pangilinan J."/>
            <person name="Peng Y."/>
            <person name="Rokas A."/>
            <person name="Rosa C.A."/>
            <person name="Scheuner C."/>
            <person name="Sibirny A.A."/>
            <person name="Slot J.C."/>
            <person name="Stielow J.B."/>
            <person name="Sun H."/>
            <person name="Kurtzman C.P."/>
            <person name="Blackwell M."/>
            <person name="Grigoriev I.V."/>
            <person name="Jeffries T.W."/>
        </authorList>
    </citation>
    <scope>NUCLEOTIDE SEQUENCE [LARGE SCALE GENOMIC DNA]</scope>
    <source>
        <strain evidence="6">DSM 1968</strain>
    </source>
</reference>
<dbReference type="InterPro" id="IPR024336">
    <property type="entry name" value="tRNA_splic_suSen54_N"/>
</dbReference>
<feature type="region of interest" description="Disordered" evidence="3">
    <location>
        <begin position="402"/>
        <end position="453"/>
    </location>
</feature>
<evidence type="ECO:0000256" key="2">
    <source>
        <dbReference type="ARBA" id="ARBA00022694"/>
    </source>
</evidence>
<dbReference type="STRING" id="1344418.A0A1D2VH54"/>
<protein>
    <recommendedName>
        <fullName evidence="4">tRNA-splicing endonuclease subunit Sen54 N-terminal domain-containing protein</fullName>
    </recommendedName>
</protein>
<evidence type="ECO:0000256" key="1">
    <source>
        <dbReference type="ARBA" id="ARBA00005736"/>
    </source>
</evidence>
<evidence type="ECO:0000256" key="3">
    <source>
        <dbReference type="SAM" id="MobiDB-lite"/>
    </source>
</evidence>
<dbReference type="GO" id="GO:0000379">
    <property type="term" value="P:tRNA-type intron splice site recognition and cleavage"/>
    <property type="evidence" value="ECO:0007669"/>
    <property type="project" value="TreeGrafter"/>
</dbReference>
<dbReference type="GO" id="GO:0000214">
    <property type="term" value="C:tRNA-intron endonuclease complex"/>
    <property type="evidence" value="ECO:0007669"/>
    <property type="project" value="TreeGrafter"/>
</dbReference>
<gene>
    <name evidence="5" type="ORF">ASCRUDRAFT_80775</name>
</gene>
<feature type="domain" description="tRNA-splicing endonuclease subunit Sen54 N-terminal" evidence="4">
    <location>
        <begin position="85"/>
        <end position="148"/>
    </location>
</feature>
<dbReference type="Pfam" id="PF12928">
    <property type="entry name" value="tRNA_int_end_N2"/>
    <property type="match status" value="1"/>
</dbReference>
<dbReference type="AlphaFoldDB" id="A0A1D2VH54"/>
<dbReference type="OrthoDB" id="408683at2759"/>
<dbReference type="PANTHER" id="PTHR21027">
    <property type="entry name" value="TRNA-SPLICING ENDONUCLEASE SUBUNIT SEN54"/>
    <property type="match status" value="1"/>
</dbReference>
<sequence length="507" mass="59371">MEYDSEDNLYDNEVDEEDVKDNFQDWGILSSKLSSSSSSANAASNLFKKGNKDFEPDGTNYQQKLLNNSKHRMYEILRNSDEKFRGHFHKNHLECLYYHDINKAVINKPKGNYFKDIGTVNRYNSDNQLYLNWEELLYLMERGNLEVFNSTNGVPISVQNCYSNCIKSNHDLDKYLVYSTLKRHGYLIQRHNENQDNSDDHNDYTHRQNLQNFVFNGQDDEKSVISTDVLINNDNFFVRNYWSIIKLVNNNSTLKLFKNSIILYLRKKSLLSYPVFASTKHFSSKHYKSYLDIYNSLQLIKYHNPYKRGISFTNYNSNSNSNNNNNNNKFKIIYNIWKPQVNFKKSNPPKPDYKIIILNSNLGNFPTLNDLINIFNKNDTNNDNDYDYDNEKEKENYNNEIANSLKNKKDNVNSKLNKTGKDDKKNNRNNKNKNSSNSNNNSNINNNNNNNKTYSANQLKQMKQKRLMKSLRDGYDNTLLVAVVDNGIISFIKLNEGIISTKILDMK</sequence>
<dbReference type="PANTHER" id="PTHR21027:SF1">
    <property type="entry name" value="TRNA-SPLICING ENDONUCLEASE SUBUNIT SEN54"/>
    <property type="match status" value="1"/>
</dbReference>
<comment type="similarity">
    <text evidence="1">Belongs to the SEN54 family.</text>
</comment>
<organism evidence="5 6">
    <name type="scientific">Ascoidea rubescens DSM 1968</name>
    <dbReference type="NCBI Taxonomy" id="1344418"/>
    <lineage>
        <taxon>Eukaryota</taxon>
        <taxon>Fungi</taxon>
        <taxon>Dikarya</taxon>
        <taxon>Ascomycota</taxon>
        <taxon>Saccharomycotina</taxon>
        <taxon>Saccharomycetes</taxon>
        <taxon>Ascoideaceae</taxon>
        <taxon>Ascoidea</taxon>
    </lineage>
</organism>
<dbReference type="FunCoup" id="A0A1D2VH54">
    <property type="interactions" value="63"/>
</dbReference>